<sequence>MASQVKKYRLERRQVMKSEKDHTSSGLRKDDLMYKSHDGKSRTIVSRKRHENALNNPKLQAWLDHVKSVYEDIKPLGKTYKDAMQLAAATYKRCVVSQEQGWLAGTATYYTGVDDVSGGYAGNCGFSDLSRNIAGIPGATYGPLFAAGSDQLYKGGANCGACYEIKCLENPVCTGKTIQVTITDYCPTQGNEQWCGADKHHFDLSGKAFSELVSTMAIGHFELQYRRVPCKKTGPPVVSIEGNPYWQSLRVLNLAGGGAYNAMLIRSPGGQYVPLKRDWGTSFVHNGQIQAPISSIMSTNKTSGYVDKAVGASKQAAGKVFSNRLESQGGAQREKGQAEIDAANARKQAEATGDKVAGTAKQVAGSVTNNTSLANEGRAERLSGKQKGARNEF</sequence>
<evidence type="ECO:0000256" key="3">
    <source>
        <dbReference type="RuleBase" id="RU365023"/>
    </source>
</evidence>
<dbReference type="SUPFAM" id="SSF49590">
    <property type="entry name" value="PHL pollen allergen"/>
    <property type="match status" value="1"/>
</dbReference>
<dbReference type="PANTHER" id="PTHR31867">
    <property type="entry name" value="EXPANSIN-A15"/>
    <property type="match status" value="1"/>
</dbReference>
<protein>
    <recommendedName>
        <fullName evidence="3">Expansin</fullName>
    </recommendedName>
</protein>
<dbReference type="PROSITE" id="PS50842">
    <property type="entry name" value="EXPANSIN_EG45"/>
    <property type="match status" value="1"/>
</dbReference>
<dbReference type="Gene3D" id="2.40.40.10">
    <property type="entry name" value="RlpA-like domain"/>
    <property type="match status" value="1"/>
</dbReference>
<dbReference type="SUPFAM" id="SSF50685">
    <property type="entry name" value="Barwin-like endoglucanases"/>
    <property type="match status" value="1"/>
</dbReference>
<evidence type="ECO:0000256" key="4">
    <source>
        <dbReference type="SAM" id="MobiDB-lite"/>
    </source>
</evidence>
<dbReference type="InterPro" id="IPR007112">
    <property type="entry name" value="Expansin/allergen_DPBB_dom"/>
</dbReference>
<dbReference type="AlphaFoldDB" id="A0A1Y1INP9"/>
<keyword evidence="3" id="KW-0961">Cell wall biogenesis/degradation</keyword>
<dbReference type="GO" id="GO:0005576">
    <property type="term" value="C:extracellular region"/>
    <property type="evidence" value="ECO:0007669"/>
    <property type="project" value="InterPro"/>
</dbReference>
<dbReference type="OMA" id="QIRCIND"/>
<reference evidence="6 7" key="1">
    <citation type="journal article" date="2014" name="Nat. Commun.">
        <title>Klebsormidium flaccidum genome reveals primary factors for plant terrestrial adaptation.</title>
        <authorList>
            <person name="Hori K."/>
            <person name="Maruyama F."/>
            <person name="Fujisawa T."/>
            <person name="Togashi T."/>
            <person name="Yamamoto N."/>
            <person name="Seo M."/>
            <person name="Sato S."/>
            <person name="Yamada T."/>
            <person name="Mori H."/>
            <person name="Tajima N."/>
            <person name="Moriyama T."/>
            <person name="Ikeuchi M."/>
            <person name="Watanabe M."/>
            <person name="Wada H."/>
            <person name="Kobayashi K."/>
            <person name="Saito M."/>
            <person name="Masuda T."/>
            <person name="Sasaki-Sekimoto Y."/>
            <person name="Mashiguchi K."/>
            <person name="Awai K."/>
            <person name="Shimojima M."/>
            <person name="Masuda S."/>
            <person name="Iwai M."/>
            <person name="Nobusawa T."/>
            <person name="Narise T."/>
            <person name="Kondo S."/>
            <person name="Saito H."/>
            <person name="Sato R."/>
            <person name="Murakawa M."/>
            <person name="Ihara Y."/>
            <person name="Oshima-Yamada Y."/>
            <person name="Ohtaka K."/>
            <person name="Satoh M."/>
            <person name="Sonobe K."/>
            <person name="Ishii M."/>
            <person name="Ohtani R."/>
            <person name="Kanamori-Sato M."/>
            <person name="Honoki R."/>
            <person name="Miyazaki D."/>
            <person name="Mochizuki H."/>
            <person name="Umetsu J."/>
            <person name="Higashi K."/>
            <person name="Shibata D."/>
            <person name="Kamiya Y."/>
            <person name="Sato N."/>
            <person name="Nakamura Y."/>
            <person name="Tabata S."/>
            <person name="Ida S."/>
            <person name="Kurokawa K."/>
            <person name="Ohta H."/>
        </authorList>
    </citation>
    <scope>NUCLEOTIDE SEQUENCE [LARGE SCALE GENOMIC DNA]</scope>
    <source>
        <strain evidence="6 7">NIES-2285</strain>
    </source>
</reference>
<dbReference type="GO" id="GO:0016020">
    <property type="term" value="C:membrane"/>
    <property type="evidence" value="ECO:0007669"/>
    <property type="project" value="UniProtKB-SubCell"/>
</dbReference>
<dbReference type="Pfam" id="PF03330">
    <property type="entry name" value="DPBB_1"/>
    <property type="match status" value="1"/>
</dbReference>
<dbReference type="GO" id="GO:0009664">
    <property type="term" value="P:plant-type cell wall organization"/>
    <property type="evidence" value="ECO:0007669"/>
    <property type="project" value="InterPro"/>
</dbReference>
<dbReference type="InterPro" id="IPR036749">
    <property type="entry name" value="Expansin_CBD_sf"/>
</dbReference>
<feature type="region of interest" description="Disordered" evidence="4">
    <location>
        <begin position="343"/>
        <end position="393"/>
    </location>
</feature>
<dbReference type="InterPro" id="IPR009009">
    <property type="entry name" value="RlpA-like_DPBB"/>
</dbReference>
<dbReference type="SMART" id="SM00837">
    <property type="entry name" value="DPBB_1"/>
    <property type="match status" value="1"/>
</dbReference>
<feature type="domain" description="Expansin-like EG45" evidence="5">
    <location>
        <begin position="121"/>
        <end position="235"/>
    </location>
</feature>
<evidence type="ECO:0000256" key="2">
    <source>
        <dbReference type="ARBA" id="ARBA00022729"/>
    </source>
</evidence>
<dbReference type="Proteomes" id="UP000054558">
    <property type="component" value="Unassembled WGS sequence"/>
</dbReference>
<keyword evidence="3" id="KW-0134">Cell wall</keyword>
<name>A0A1Y1INP9_KLENI</name>
<feature type="compositionally biased region" description="Polar residues" evidence="4">
    <location>
        <begin position="365"/>
        <end position="374"/>
    </location>
</feature>
<evidence type="ECO:0000313" key="6">
    <source>
        <dbReference type="EMBL" id="GAQ91109.1"/>
    </source>
</evidence>
<dbReference type="InterPro" id="IPR043928">
    <property type="entry name" value="DNVP"/>
</dbReference>
<dbReference type="STRING" id="105231.A0A1Y1INP9"/>
<accession>A0A1Y1INP9</accession>
<dbReference type="InterPro" id="IPR002963">
    <property type="entry name" value="Expansin"/>
</dbReference>
<keyword evidence="7" id="KW-1185">Reference proteome</keyword>
<comment type="subcellular location">
    <subcellularLocation>
        <location evidence="3">Secreted</location>
        <location evidence="3">Cell wall</location>
    </subcellularLocation>
    <subcellularLocation>
        <location evidence="3">Membrane</location>
        <topology evidence="3">Peripheral membrane protein</topology>
    </subcellularLocation>
</comment>
<feature type="compositionally biased region" description="Basic and acidic residues" evidence="4">
    <location>
        <begin position="377"/>
        <end position="393"/>
    </location>
</feature>
<dbReference type="InterPro" id="IPR036908">
    <property type="entry name" value="RlpA-like_sf"/>
</dbReference>
<dbReference type="GO" id="GO:0051276">
    <property type="term" value="P:chromosome organization"/>
    <property type="evidence" value="ECO:0007669"/>
    <property type="project" value="InterPro"/>
</dbReference>
<gene>
    <name evidence="6" type="ORF">KFL_007280080</name>
</gene>
<dbReference type="GO" id="GO:0003677">
    <property type="term" value="F:DNA binding"/>
    <property type="evidence" value="ECO:0007669"/>
    <property type="project" value="InterPro"/>
</dbReference>
<dbReference type="PRINTS" id="PR01226">
    <property type="entry name" value="EXPANSIN"/>
</dbReference>
<dbReference type="PRINTS" id="PR01225">
    <property type="entry name" value="EXPANSNFAMLY"/>
</dbReference>
<comment type="similarity">
    <text evidence="3">Belongs to the expansin family. Expansin A subfamily.</text>
</comment>
<comment type="function">
    <text evidence="3">Causes loosening and extension of plant cell walls by disrupting non-covalent bonding between cellulose microfibrils and matrix glucans. No enzymatic activity has been found.</text>
</comment>
<organism evidence="6 7">
    <name type="scientific">Klebsormidium nitens</name>
    <name type="common">Green alga</name>
    <name type="synonym">Ulothrix nitens</name>
    <dbReference type="NCBI Taxonomy" id="105231"/>
    <lineage>
        <taxon>Eukaryota</taxon>
        <taxon>Viridiplantae</taxon>
        <taxon>Streptophyta</taxon>
        <taxon>Klebsormidiophyceae</taxon>
        <taxon>Klebsormidiales</taxon>
        <taxon>Klebsormidiaceae</taxon>
        <taxon>Klebsormidium</taxon>
    </lineage>
</organism>
<dbReference type="Pfam" id="PF19060">
    <property type="entry name" value="DVNP"/>
    <property type="match status" value="1"/>
</dbReference>
<dbReference type="CDD" id="cd22271">
    <property type="entry name" value="DPBB_EXP_N-like"/>
    <property type="match status" value="1"/>
</dbReference>
<dbReference type="InterPro" id="IPR007118">
    <property type="entry name" value="Expan_Lol_pI"/>
</dbReference>
<evidence type="ECO:0000259" key="5">
    <source>
        <dbReference type="PROSITE" id="PS50842"/>
    </source>
</evidence>
<keyword evidence="1 3" id="KW-0964">Secreted</keyword>
<dbReference type="OrthoDB" id="5823761at2759"/>
<proteinExistence type="inferred from homology"/>
<keyword evidence="2" id="KW-0732">Signal</keyword>
<evidence type="ECO:0000313" key="7">
    <source>
        <dbReference type="Proteomes" id="UP000054558"/>
    </source>
</evidence>
<dbReference type="EMBL" id="DF237677">
    <property type="protein sequence ID" value="GAQ91109.1"/>
    <property type="molecule type" value="Genomic_DNA"/>
</dbReference>
<evidence type="ECO:0000256" key="1">
    <source>
        <dbReference type="ARBA" id="ARBA00022525"/>
    </source>
</evidence>